<dbReference type="GO" id="GO:0016192">
    <property type="term" value="P:vesicle-mediated transport"/>
    <property type="evidence" value="ECO:0007669"/>
    <property type="project" value="UniProtKB-ARBA"/>
</dbReference>
<dbReference type="InterPro" id="IPR023415">
    <property type="entry name" value="LDLR_class-A_CS"/>
</dbReference>
<dbReference type="SUPFAM" id="SSF57424">
    <property type="entry name" value="LDL receptor-like module"/>
    <property type="match status" value="2"/>
</dbReference>
<evidence type="ECO:0000256" key="5">
    <source>
        <dbReference type="ARBA" id="ARBA00022989"/>
    </source>
</evidence>
<protein>
    <submittedName>
        <fullName evidence="10">Uncharacterized protein</fullName>
    </submittedName>
</protein>
<evidence type="ECO:0000256" key="3">
    <source>
        <dbReference type="ARBA" id="ARBA00022692"/>
    </source>
</evidence>
<dbReference type="GO" id="GO:0012505">
    <property type="term" value="C:endomembrane system"/>
    <property type="evidence" value="ECO:0007669"/>
    <property type="project" value="UniProtKB-SubCell"/>
</dbReference>
<dbReference type="PANTHER" id="PTHR24270:SF61">
    <property type="entry name" value="EGF-LIKE DOMAIN-CONTAINING PROTEIN"/>
    <property type="match status" value="1"/>
</dbReference>
<evidence type="ECO:0000256" key="1">
    <source>
        <dbReference type="ARBA" id="ARBA00004167"/>
    </source>
</evidence>
<keyword evidence="7 8" id="KW-1015">Disulfide bond</keyword>
<keyword evidence="3" id="KW-0812">Transmembrane</keyword>
<dbReference type="InterPro" id="IPR002172">
    <property type="entry name" value="LDrepeatLR_classA_rpt"/>
</dbReference>
<dbReference type="GO" id="GO:0005886">
    <property type="term" value="C:plasma membrane"/>
    <property type="evidence" value="ECO:0007669"/>
    <property type="project" value="TreeGrafter"/>
</dbReference>
<feature type="disulfide bond" evidence="8">
    <location>
        <begin position="92"/>
        <end position="110"/>
    </location>
</feature>
<evidence type="ECO:0000256" key="2">
    <source>
        <dbReference type="ARBA" id="ARBA00004308"/>
    </source>
</evidence>
<proteinExistence type="predicted"/>
<name>A0A915HTZ1_ROMCU</name>
<comment type="subcellular location">
    <subcellularLocation>
        <location evidence="2">Endomembrane system</location>
    </subcellularLocation>
    <subcellularLocation>
        <location evidence="1">Membrane</location>
        <topology evidence="1">Single-pass membrane protein</topology>
    </subcellularLocation>
</comment>
<dbReference type="CDD" id="cd00112">
    <property type="entry name" value="LDLa"/>
    <property type="match status" value="2"/>
</dbReference>
<keyword evidence="6" id="KW-0472">Membrane</keyword>
<dbReference type="InterPro" id="IPR036055">
    <property type="entry name" value="LDL_receptor-like_sf"/>
</dbReference>
<dbReference type="AlphaFoldDB" id="A0A915HTZ1"/>
<sequence length="125" mass="13347">MTSTPSACGGANVFACGDGRCIPSSSDENLTACDRNLTCTKKEFLCSDGQRCVDRSLICNGFNDCSDGSDETANANCVHGVVICNQKFSFQCLSGGCIQKSWMCDGEEDCDDGSDEMHCGYTIDF</sequence>
<dbReference type="InterPro" id="IPR050685">
    <property type="entry name" value="LDLR"/>
</dbReference>
<evidence type="ECO:0000256" key="6">
    <source>
        <dbReference type="ARBA" id="ARBA00023136"/>
    </source>
</evidence>
<evidence type="ECO:0000256" key="8">
    <source>
        <dbReference type="PROSITE-ProRule" id="PRU00124"/>
    </source>
</evidence>
<dbReference type="SMART" id="SM00192">
    <property type="entry name" value="LDLa"/>
    <property type="match status" value="3"/>
</dbReference>
<dbReference type="Gene3D" id="4.10.400.10">
    <property type="entry name" value="Low-density Lipoprotein Receptor"/>
    <property type="match status" value="2"/>
</dbReference>
<dbReference type="PANTHER" id="PTHR24270">
    <property type="entry name" value="LOW-DENSITY LIPOPROTEIN RECEPTOR-RELATED"/>
    <property type="match status" value="1"/>
</dbReference>
<dbReference type="PRINTS" id="PR00261">
    <property type="entry name" value="LDLRECEPTOR"/>
</dbReference>
<dbReference type="PROSITE" id="PS50068">
    <property type="entry name" value="LDLRA_2"/>
    <property type="match status" value="2"/>
</dbReference>
<organism evidence="9 10">
    <name type="scientific">Romanomermis culicivorax</name>
    <name type="common">Nematode worm</name>
    <dbReference type="NCBI Taxonomy" id="13658"/>
    <lineage>
        <taxon>Eukaryota</taxon>
        <taxon>Metazoa</taxon>
        <taxon>Ecdysozoa</taxon>
        <taxon>Nematoda</taxon>
        <taxon>Enoplea</taxon>
        <taxon>Dorylaimia</taxon>
        <taxon>Mermithida</taxon>
        <taxon>Mermithoidea</taxon>
        <taxon>Mermithidae</taxon>
        <taxon>Romanomermis</taxon>
    </lineage>
</organism>
<comment type="caution">
    <text evidence="8">Lacks conserved residue(s) required for the propagation of feature annotation.</text>
</comment>
<accession>A0A915HTZ1</accession>
<dbReference type="OMA" id="CENSMCK"/>
<evidence type="ECO:0000256" key="4">
    <source>
        <dbReference type="ARBA" id="ARBA00022737"/>
    </source>
</evidence>
<dbReference type="Proteomes" id="UP000887565">
    <property type="component" value="Unplaced"/>
</dbReference>
<keyword evidence="5" id="KW-1133">Transmembrane helix</keyword>
<dbReference type="WBParaSite" id="nRc.2.0.1.t04872-RA">
    <property type="protein sequence ID" value="nRc.2.0.1.t04872-RA"/>
    <property type="gene ID" value="nRc.2.0.1.g04872"/>
</dbReference>
<evidence type="ECO:0000256" key="7">
    <source>
        <dbReference type="ARBA" id="ARBA00023157"/>
    </source>
</evidence>
<evidence type="ECO:0000313" key="10">
    <source>
        <dbReference type="WBParaSite" id="nRc.2.0.1.t04872-RA"/>
    </source>
</evidence>
<dbReference type="PROSITE" id="PS01209">
    <property type="entry name" value="LDLRA_1"/>
    <property type="match status" value="1"/>
</dbReference>
<keyword evidence="4" id="KW-0677">Repeat</keyword>
<reference evidence="10" key="1">
    <citation type="submission" date="2022-11" db="UniProtKB">
        <authorList>
            <consortium name="WormBaseParasite"/>
        </authorList>
    </citation>
    <scope>IDENTIFICATION</scope>
</reference>
<dbReference type="Pfam" id="PF00057">
    <property type="entry name" value="Ldl_recept_a"/>
    <property type="match status" value="2"/>
</dbReference>
<feature type="disulfide bond" evidence="8">
    <location>
        <begin position="104"/>
        <end position="119"/>
    </location>
</feature>
<keyword evidence="9" id="KW-1185">Reference proteome</keyword>
<evidence type="ECO:0000313" key="9">
    <source>
        <dbReference type="Proteomes" id="UP000887565"/>
    </source>
</evidence>